<feature type="transmembrane region" description="Helical" evidence="7">
    <location>
        <begin position="125"/>
        <end position="142"/>
    </location>
</feature>
<evidence type="ECO:0000256" key="5">
    <source>
        <dbReference type="ARBA" id="ARBA00022989"/>
    </source>
</evidence>
<keyword evidence="3" id="KW-0813">Transport</keyword>
<proteinExistence type="inferred from homology"/>
<protein>
    <submittedName>
        <fullName evidence="9">Solute carrier family 35 member F6 isoform X2</fullName>
    </submittedName>
</protein>
<keyword evidence="4 7" id="KW-0812">Transmembrane</keyword>
<evidence type="ECO:0000256" key="2">
    <source>
        <dbReference type="ARBA" id="ARBA00006690"/>
    </source>
</evidence>
<evidence type="ECO:0000256" key="1">
    <source>
        <dbReference type="ARBA" id="ARBA00004141"/>
    </source>
</evidence>
<feature type="transmembrane region" description="Helical" evidence="7">
    <location>
        <begin position="52"/>
        <end position="71"/>
    </location>
</feature>
<evidence type="ECO:0000313" key="9">
    <source>
        <dbReference type="RefSeq" id="XP_018015720.1"/>
    </source>
</evidence>
<dbReference type="Pfam" id="PF08627">
    <property type="entry name" value="CRT-like"/>
    <property type="match status" value="1"/>
</dbReference>
<keyword evidence="6 7" id="KW-0472">Membrane</keyword>
<evidence type="ECO:0000256" key="7">
    <source>
        <dbReference type="SAM" id="Phobius"/>
    </source>
</evidence>
<dbReference type="CTD" id="41450"/>
<feature type="transmembrane region" description="Helical" evidence="7">
    <location>
        <begin position="214"/>
        <end position="239"/>
    </location>
</feature>
<evidence type="ECO:0000256" key="6">
    <source>
        <dbReference type="ARBA" id="ARBA00023136"/>
    </source>
</evidence>
<comment type="subcellular location">
    <subcellularLocation>
        <location evidence="1">Membrane</location>
        <topology evidence="1">Multi-pass membrane protein</topology>
    </subcellularLocation>
</comment>
<dbReference type="GeneID" id="108672542"/>
<comment type="similarity">
    <text evidence="2">Belongs to the CRT-like transporter family.</text>
</comment>
<dbReference type="Proteomes" id="UP000694843">
    <property type="component" value="Unplaced"/>
</dbReference>
<keyword evidence="8" id="KW-1185">Reference proteome</keyword>
<accession>A0A8B7NPV8</accession>
<feature type="transmembrane region" description="Helical" evidence="7">
    <location>
        <begin position="267"/>
        <end position="287"/>
    </location>
</feature>
<dbReference type="InterPro" id="IPR012404">
    <property type="entry name" value="UCP036436"/>
</dbReference>
<dbReference type="InterPro" id="IPR037185">
    <property type="entry name" value="EmrE-like"/>
</dbReference>
<dbReference type="PANTHER" id="PTHR13146">
    <property type="match status" value="1"/>
</dbReference>
<gene>
    <name evidence="9" type="primary">LOC108672542</name>
</gene>
<dbReference type="AlphaFoldDB" id="A0A8B7NPV8"/>
<sequence>MTWTAKSMTFAIMMVIFGTINTMSTKWADRMESINSEGELAHFNHPFFQADAMFLGELSCMAAFYIMRCVARSRRRRRNNAELSLPEEQTNFPPLIFYVPAFCDMVATSTMYVGLTLTYASSFQMLRGSVIVFTGLLSVAFLNQKLRYFNWLGIALVIVGLVVVGVSDFLGDNTEDFDTNGIITGDLLIIAAQVVTATQMVVEQRFLTKHTVPALLAVGWEGLFGFITLTILLVPFYYIPAGMFSGNPRGTLEDPIDAFIQLSNNPMLVVAVLGNVISIAFFNFAGVSVTKELSATTRMVLDSVRTLVVWLTSLALKWQPFHYLQPIGFIVLVLGMFIYNDVLILPYMRSKGWVNDALPEEERIVDGAEEPACDATSRPSTPDALIIKKASLSSSDGSASGVKS</sequence>
<feature type="transmembrane region" description="Helical" evidence="7">
    <location>
        <begin position="149"/>
        <end position="170"/>
    </location>
</feature>
<evidence type="ECO:0000256" key="4">
    <source>
        <dbReference type="ARBA" id="ARBA00022692"/>
    </source>
</evidence>
<reference evidence="9" key="1">
    <citation type="submission" date="2025-08" db="UniProtKB">
        <authorList>
            <consortium name="RefSeq"/>
        </authorList>
    </citation>
    <scope>IDENTIFICATION</scope>
    <source>
        <tissue evidence="9">Whole organism</tissue>
    </source>
</reference>
<dbReference type="SUPFAM" id="SSF103481">
    <property type="entry name" value="Multidrug resistance efflux transporter EmrE"/>
    <property type="match status" value="1"/>
</dbReference>
<dbReference type="PANTHER" id="PTHR13146:SF0">
    <property type="entry name" value="SOLUTE CARRIER FAMILY 35 MEMBER F6"/>
    <property type="match status" value="1"/>
</dbReference>
<dbReference type="GO" id="GO:0016020">
    <property type="term" value="C:membrane"/>
    <property type="evidence" value="ECO:0007669"/>
    <property type="project" value="UniProtKB-SubCell"/>
</dbReference>
<dbReference type="InterPro" id="IPR013936">
    <property type="entry name" value="CRT-like"/>
</dbReference>
<feature type="transmembrane region" description="Helical" evidence="7">
    <location>
        <begin position="324"/>
        <end position="345"/>
    </location>
</feature>
<name>A0A8B7NPV8_HYAAZ</name>
<evidence type="ECO:0000313" key="8">
    <source>
        <dbReference type="Proteomes" id="UP000694843"/>
    </source>
</evidence>
<feature type="transmembrane region" description="Helical" evidence="7">
    <location>
        <begin position="92"/>
        <end position="113"/>
    </location>
</feature>
<keyword evidence="5 7" id="KW-1133">Transmembrane helix</keyword>
<feature type="transmembrane region" description="Helical" evidence="7">
    <location>
        <begin position="182"/>
        <end position="202"/>
    </location>
</feature>
<dbReference type="OrthoDB" id="29773at2759"/>
<dbReference type="KEGG" id="hazt:108672542"/>
<evidence type="ECO:0000256" key="3">
    <source>
        <dbReference type="ARBA" id="ARBA00022448"/>
    </source>
</evidence>
<dbReference type="RefSeq" id="XP_018015720.1">
    <property type="nucleotide sequence ID" value="XM_018160231.2"/>
</dbReference>
<organism evidence="8 9">
    <name type="scientific">Hyalella azteca</name>
    <name type="common">Amphipod</name>
    <dbReference type="NCBI Taxonomy" id="294128"/>
    <lineage>
        <taxon>Eukaryota</taxon>
        <taxon>Metazoa</taxon>
        <taxon>Ecdysozoa</taxon>
        <taxon>Arthropoda</taxon>
        <taxon>Crustacea</taxon>
        <taxon>Multicrustacea</taxon>
        <taxon>Malacostraca</taxon>
        <taxon>Eumalacostraca</taxon>
        <taxon>Peracarida</taxon>
        <taxon>Amphipoda</taxon>
        <taxon>Senticaudata</taxon>
        <taxon>Talitrida</taxon>
        <taxon>Talitroidea</taxon>
        <taxon>Hyalellidae</taxon>
        <taxon>Hyalella</taxon>
    </lineage>
</organism>
<dbReference type="Gene3D" id="1.10.3730.20">
    <property type="match status" value="1"/>
</dbReference>
<dbReference type="PIRSF" id="PIRSF036436">
    <property type="entry name" value="UCP036436"/>
    <property type="match status" value="1"/>
</dbReference>